<sequence length="185" mass="21043">MSDSKLPEDTKEYIKVAHIGSAYGLKGWVNIISYTQPKTNIIEYSPWYLRSVSPSAKDQYQLVKVEQIRKHGKGIVAQLPSCTDRTQAELYKNTEIAILRSQLPEQANDEYYWHDLIGLNVVTADQVKLGEITDLMETGANDVLVVTEKVEDKTKTRLVPFIRPEVVTSIDLMTKLVVVDWDPDF</sequence>
<dbReference type="SUPFAM" id="SSF50346">
    <property type="entry name" value="PRC-barrel domain"/>
    <property type="match status" value="1"/>
</dbReference>
<dbReference type="HAMAP" id="MF_00014">
    <property type="entry name" value="Ribosome_mat_RimM"/>
    <property type="match status" value="1"/>
</dbReference>
<evidence type="ECO:0000259" key="5">
    <source>
        <dbReference type="Pfam" id="PF01782"/>
    </source>
</evidence>
<dbReference type="GO" id="GO:0005840">
    <property type="term" value="C:ribosome"/>
    <property type="evidence" value="ECO:0007669"/>
    <property type="project" value="InterPro"/>
</dbReference>
<dbReference type="InterPro" id="IPR002676">
    <property type="entry name" value="RimM_N"/>
</dbReference>
<protein>
    <submittedName>
        <fullName evidence="7">16S rRNA processing protein RimM</fullName>
    </submittedName>
</protein>
<gene>
    <name evidence="7" type="ORF">MNBD_GAMMA22-2194</name>
</gene>
<dbReference type="NCBIfam" id="TIGR02273">
    <property type="entry name" value="16S_RimM"/>
    <property type="match status" value="1"/>
</dbReference>
<organism evidence="7">
    <name type="scientific">hydrothermal vent metagenome</name>
    <dbReference type="NCBI Taxonomy" id="652676"/>
    <lineage>
        <taxon>unclassified sequences</taxon>
        <taxon>metagenomes</taxon>
        <taxon>ecological metagenomes</taxon>
    </lineage>
</organism>
<dbReference type="InterPro" id="IPR009000">
    <property type="entry name" value="Transl_B-barrel_sf"/>
</dbReference>
<dbReference type="InterPro" id="IPR056792">
    <property type="entry name" value="PRC_RimM"/>
</dbReference>
<keyword evidence="3" id="KW-0698">rRNA processing</keyword>
<dbReference type="InterPro" id="IPR036976">
    <property type="entry name" value="RimM_N_sf"/>
</dbReference>
<keyword evidence="2" id="KW-0690">Ribosome biogenesis</keyword>
<evidence type="ECO:0000256" key="4">
    <source>
        <dbReference type="ARBA" id="ARBA00023186"/>
    </source>
</evidence>
<keyword evidence="1" id="KW-0963">Cytoplasm</keyword>
<dbReference type="AlphaFoldDB" id="A0A3B0ZL63"/>
<feature type="domain" description="RimM N-terminal" evidence="5">
    <location>
        <begin position="16"/>
        <end position="102"/>
    </location>
</feature>
<dbReference type="Gene3D" id="2.30.30.240">
    <property type="entry name" value="PRC-barrel domain"/>
    <property type="match status" value="1"/>
</dbReference>
<dbReference type="PANTHER" id="PTHR33692:SF1">
    <property type="entry name" value="RIBOSOME MATURATION FACTOR RIMM"/>
    <property type="match status" value="1"/>
</dbReference>
<evidence type="ECO:0000313" key="7">
    <source>
        <dbReference type="EMBL" id="VAW94255.1"/>
    </source>
</evidence>
<accession>A0A3B0ZL63</accession>
<dbReference type="SUPFAM" id="SSF50447">
    <property type="entry name" value="Translation proteins"/>
    <property type="match status" value="1"/>
</dbReference>
<reference evidence="7" key="1">
    <citation type="submission" date="2018-06" db="EMBL/GenBank/DDBJ databases">
        <authorList>
            <person name="Zhirakovskaya E."/>
        </authorList>
    </citation>
    <scope>NUCLEOTIDE SEQUENCE</scope>
</reference>
<feature type="domain" description="Ribosome maturation factor RimM PRC barrel" evidence="6">
    <location>
        <begin position="113"/>
        <end position="183"/>
    </location>
</feature>
<proteinExistence type="inferred from homology"/>
<dbReference type="InterPro" id="IPR011033">
    <property type="entry name" value="PRC_barrel-like_sf"/>
</dbReference>
<dbReference type="InterPro" id="IPR011961">
    <property type="entry name" value="RimM"/>
</dbReference>
<dbReference type="Pfam" id="PF01782">
    <property type="entry name" value="RimM"/>
    <property type="match status" value="1"/>
</dbReference>
<evidence type="ECO:0000259" key="6">
    <source>
        <dbReference type="Pfam" id="PF24986"/>
    </source>
</evidence>
<evidence type="ECO:0000256" key="2">
    <source>
        <dbReference type="ARBA" id="ARBA00022517"/>
    </source>
</evidence>
<name>A0A3B0ZL63_9ZZZZ</name>
<dbReference type="GO" id="GO:0043022">
    <property type="term" value="F:ribosome binding"/>
    <property type="evidence" value="ECO:0007669"/>
    <property type="project" value="InterPro"/>
</dbReference>
<keyword evidence="4" id="KW-0143">Chaperone</keyword>
<evidence type="ECO:0000256" key="1">
    <source>
        <dbReference type="ARBA" id="ARBA00022490"/>
    </source>
</evidence>
<dbReference type="Gene3D" id="2.40.30.60">
    <property type="entry name" value="RimM"/>
    <property type="match status" value="1"/>
</dbReference>
<dbReference type="Pfam" id="PF24986">
    <property type="entry name" value="PRC_RimM"/>
    <property type="match status" value="1"/>
</dbReference>
<dbReference type="GO" id="GO:0006364">
    <property type="term" value="P:rRNA processing"/>
    <property type="evidence" value="ECO:0007669"/>
    <property type="project" value="UniProtKB-KW"/>
</dbReference>
<dbReference type="PANTHER" id="PTHR33692">
    <property type="entry name" value="RIBOSOME MATURATION FACTOR RIMM"/>
    <property type="match status" value="1"/>
</dbReference>
<evidence type="ECO:0000256" key="3">
    <source>
        <dbReference type="ARBA" id="ARBA00022552"/>
    </source>
</evidence>
<dbReference type="EMBL" id="UOFS01000014">
    <property type="protein sequence ID" value="VAW94255.1"/>
    <property type="molecule type" value="Genomic_DNA"/>
</dbReference>